<gene>
    <name evidence="2" type="ORF">OSB04_026873</name>
</gene>
<dbReference type="AlphaFoldDB" id="A0AA38VW34"/>
<comment type="similarity">
    <text evidence="1">Belongs to the actin family.</text>
</comment>
<dbReference type="PANTHER" id="PTHR11937">
    <property type="entry name" value="ACTIN"/>
    <property type="match status" value="1"/>
</dbReference>
<evidence type="ECO:0008006" key="4">
    <source>
        <dbReference type="Google" id="ProtNLM"/>
    </source>
</evidence>
<reference evidence="2" key="1">
    <citation type="submission" date="2023-03" db="EMBL/GenBank/DDBJ databases">
        <title>Chromosome-scale reference genome and RAD-based genetic map of yellow starthistle (Centaurea solstitialis) reveal putative structural variation and QTLs associated with invader traits.</title>
        <authorList>
            <person name="Reatini B."/>
            <person name="Cang F.A."/>
            <person name="Jiang Q."/>
            <person name="Mckibben M.T.W."/>
            <person name="Barker M.S."/>
            <person name="Rieseberg L.H."/>
            <person name="Dlugosch K.M."/>
        </authorList>
    </citation>
    <scope>NUCLEOTIDE SEQUENCE</scope>
    <source>
        <strain evidence="2">CAN-66</strain>
        <tissue evidence="2">Leaf</tissue>
    </source>
</reference>
<dbReference type="Gene3D" id="3.30.420.40">
    <property type="match status" value="2"/>
</dbReference>
<comment type="caution">
    <text evidence="2">The sequence shown here is derived from an EMBL/GenBank/DDBJ whole genome shotgun (WGS) entry which is preliminary data.</text>
</comment>
<evidence type="ECO:0000313" key="3">
    <source>
        <dbReference type="Proteomes" id="UP001172457"/>
    </source>
</evidence>
<protein>
    <recommendedName>
        <fullName evidence="4">Actin-related protein 8</fullName>
    </recommendedName>
</protein>
<name>A0AA38VW34_9ASTR</name>
<organism evidence="2 3">
    <name type="scientific">Centaurea solstitialis</name>
    <name type="common">yellow star-thistle</name>
    <dbReference type="NCBI Taxonomy" id="347529"/>
    <lineage>
        <taxon>Eukaryota</taxon>
        <taxon>Viridiplantae</taxon>
        <taxon>Streptophyta</taxon>
        <taxon>Embryophyta</taxon>
        <taxon>Tracheophyta</taxon>
        <taxon>Spermatophyta</taxon>
        <taxon>Magnoliopsida</taxon>
        <taxon>eudicotyledons</taxon>
        <taxon>Gunneridae</taxon>
        <taxon>Pentapetalae</taxon>
        <taxon>asterids</taxon>
        <taxon>campanulids</taxon>
        <taxon>Asterales</taxon>
        <taxon>Asteraceae</taxon>
        <taxon>Carduoideae</taxon>
        <taxon>Cardueae</taxon>
        <taxon>Centaureinae</taxon>
        <taxon>Centaurea</taxon>
    </lineage>
</organism>
<keyword evidence="3" id="KW-1185">Reference proteome</keyword>
<dbReference type="InterPro" id="IPR043129">
    <property type="entry name" value="ATPase_NBD"/>
</dbReference>
<dbReference type="SUPFAM" id="SSF53067">
    <property type="entry name" value="Actin-like ATPase domain"/>
    <property type="match status" value="1"/>
</dbReference>
<dbReference type="Pfam" id="PF00022">
    <property type="entry name" value="Actin"/>
    <property type="match status" value="2"/>
</dbReference>
<dbReference type="SMART" id="SM00268">
    <property type="entry name" value="ACTIN"/>
    <property type="match status" value="1"/>
</dbReference>
<accession>A0AA38VW34</accession>
<dbReference type="InterPro" id="IPR004000">
    <property type="entry name" value="Actin"/>
</dbReference>
<dbReference type="Gene3D" id="3.90.640.10">
    <property type="entry name" value="Actin, Chain A, domain 4"/>
    <property type="match status" value="1"/>
</dbReference>
<evidence type="ECO:0000313" key="2">
    <source>
        <dbReference type="EMBL" id="KAJ9540367.1"/>
    </source>
</evidence>
<sequence>MDKMQVKPSTQPVILATPVGLYPGAAAPSSQQLRDAVFSALMRMKVPSVCTVNQEVLSLFASRRTSGILVNIGHKKTQVFPILRGRTLSPGVVSIKIGGSDLTVYLFRQLVHRNVGPRPLRGVSLLKKNLCYVALDYEAELRKKDTEASFETRPGHWYTLKQERFQTGEILFQPHIEGSCLCSFWFRQSMGLHQAVAHCIERQAERSPDYNWYKTIVLAGGTANLPGLAERLDKELHNLLPPNISQGICVITSPYDADAVWHGGKWSAM</sequence>
<proteinExistence type="inferred from homology"/>
<dbReference type="Proteomes" id="UP001172457">
    <property type="component" value="Chromosome 7"/>
</dbReference>
<dbReference type="EMBL" id="JARYMX010000007">
    <property type="protein sequence ID" value="KAJ9540367.1"/>
    <property type="molecule type" value="Genomic_DNA"/>
</dbReference>
<evidence type="ECO:0000256" key="1">
    <source>
        <dbReference type="RuleBase" id="RU000487"/>
    </source>
</evidence>